<comment type="caution">
    <text evidence="1">The sequence shown here is derived from an EMBL/GenBank/DDBJ whole genome shotgun (WGS) entry which is preliminary data.</text>
</comment>
<accession>A0ACB6Z012</accession>
<name>A0ACB6Z012_THEGA</name>
<gene>
    <name evidence="1" type="ORF">BDM02DRAFT_1950434</name>
</gene>
<dbReference type="EMBL" id="MU118372">
    <property type="protein sequence ID" value="KAF9642735.1"/>
    <property type="molecule type" value="Genomic_DNA"/>
</dbReference>
<protein>
    <submittedName>
        <fullName evidence="1">Uncharacterized protein</fullName>
    </submittedName>
</protein>
<dbReference type="Proteomes" id="UP000886501">
    <property type="component" value="Unassembled WGS sequence"/>
</dbReference>
<proteinExistence type="predicted"/>
<evidence type="ECO:0000313" key="2">
    <source>
        <dbReference type="Proteomes" id="UP000886501"/>
    </source>
</evidence>
<organism evidence="1 2">
    <name type="scientific">Thelephora ganbajun</name>
    <name type="common">Ganba fungus</name>
    <dbReference type="NCBI Taxonomy" id="370292"/>
    <lineage>
        <taxon>Eukaryota</taxon>
        <taxon>Fungi</taxon>
        <taxon>Dikarya</taxon>
        <taxon>Basidiomycota</taxon>
        <taxon>Agaricomycotina</taxon>
        <taxon>Agaricomycetes</taxon>
        <taxon>Thelephorales</taxon>
        <taxon>Thelephoraceae</taxon>
        <taxon>Thelephora</taxon>
    </lineage>
</organism>
<reference evidence="1" key="1">
    <citation type="submission" date="2019-10" db="EMBL/GenBank/DDBJ databases">
        <authorList>
            <consortium name="DOE Joint Genome Institute"/>
            <person name="Kuo A."/>
            <person name="Miyauchi S."/>
            <person name="Kiss E."/>
            <person name="Drula E."/>
            <person name="Kohler A."/>
            <person name="Sanchez-Garcia M."/>
            <person name="Andreopoulos B."/>
            <person name="Barry K.W."/>
            <person name="Bonito G."/>
            <person name="Buee M."/>
            <person name="Carver A."/>
            <person name="Chen C."/>
            <person name="Cichocki N."/>
            <person name="Clum A."/>
            <person name="Culley D."/>
            <person name="Crous P.W."/>
            <person name="Fauchery L."/>
            <person name="Girlanda M."/>
            <person name="Hayes R."/>
            <person name="Keri Z."/>
            <person name="Labutti K."/>
            <person name="Lipzen A."/>
            <person name="Lombard V."/>
            <person name="Magnuson J."/>
            <person name="Maillard F."/>
            <person name="Morin E."/>
            <person name="Murat C."/>
            <person name="Nolan M."/>
            <person name="Ohm R."/>
            <person name="Pangilinan J."/>
            <person name="Pereira M."/>
            <person name="Perotto S."/>
            <person name="Peter M."/>
            <person name="Riley R."/>
            <person name="Sitrit Y."/>
            <person name="Stielow B."/>
            <person name="Szollosi G."/>
            <person name="Zifcakova L."/>
            <person name="Stursova M."/>
            <person name="Spatafora J.W."/>
            <person name="Tedersoo L."/>
            <person name="Vaario L.-M."/>
            <person name="Yamada A."/>
            <person name="Yan M."/>
            <person name="Wang P."/>
            <person name="Xu J."/>
            <person name="Bruns T."/>
            <person name="Baldrian P."/>
            <person name="Vilgalys R."/>
            <person name="Henrissat B."/>
            <person name="Grigoriev I.V."/>
            <person name="Hibbett D."/>
            <person name="Nagy L.G."/>
            <person name="Martin F.M."/>
        </authorList>
    </citation>
    <scope>NUCLEOTIDE SEQUENCE</scope>
    <source>
        <strain evidence="1">P2</strain>
    </source>
</reference>
<keyword evidence="2" id="KW-1185">Reference proteome</keyword>
<sequence length="86" mass="9642">MSSISLLHFNDVYRVRPQKLSSKSPDTIDVTQFAQMVSDIRESWKNSSREGLVLFSGDLFSPSVESSVTRGTHMVCDSASFILPMR</sequence>
<evidence type="ECO:0000313" key="1">
    <source>
        <dbReference type="EMBL" id="KAF9642735.1"/>
    </source>
</evidence>
<reference evidence="1" key="2">
    <citation type="journal article" date="2020" name="Nat. Commun.">
        <title>Large-scale genome sequencing of mycorrhizal fungi provides insights into the early evolution of symbiotic traits.</title>
        <authorList>
            <person name="Miyauchi S."/>
            <person name="Kiss E."/>
            <person name="Kuo A."/>
            <person name="Drula E."/>
            <person name="Kohler A."/>
            <person name="Sanchez-Garcia M."/>
            <person name="Morin E."/>
            <person name="Andreopoulos B."/>
            <person name="Barry K.W."/>
            <person name="Bonito G."/>
            <person name="Buee M."/>
            <person name="Carver A."/>
            <person name="Chen C."/>
            <person name="Cichocki N."/>
            <person name="Clum A."/>
            <person name="Culley D."/>
            <person name="Crous P.W."/>
            <person name="Fauchery L."/>
            <person name="Girlanda M."/>
            <person name="Hayes R.D."/>
            <person name="Keri Z."/>
            <person name="LaButti K."/>
            <person name="Lipzen A."/>
            <person name="Lombard V."/>
            <person name="Magnuson J."/>
            <person name="Maillard F."/>
            <person name="Murat C."/>
            <person name="Nolan M."/>
            <person name="Ohm R.A."/>
            <person name="Pangilinan J."/>
            <person name="Pereira M.F."/>
            <person name="Perotto S."/>
            <person name="Peter M."/>
            <person name="Pfister S."/>
            <person name="Riley R."/>
            <person name="Sitrit Y."/>
            <person name="Stielow J.B."/>
            <person name="Szollosi G."/>
            <person name="Zifcakova L."/>
            <person name="Stursova M."/>
            <person name="Spatafora J.W."/>
            <person name="Tedersoo L."/>
            <person name="Vaario L.M."/>
            <person name="Yamada A."/>
            <person name="Yan M."/>
            <person name="Wang P."/>
            <person name="Xu J."/>
            <person name="Bruns T."/>
            <person name="Baldrian P."/>
            <person name="Vilgalys R."/>
            <person name="Dunand C."/>
            <person name="Henrissat B."/>
            <person name="Grigoriev I.V."/>
            <person name="Hibbett D."/>
            <person name="Nagy L.G."/>
            <person name="Martin F.M."/>
        </authorList>
    </citation>
    <scope>NUCLEOTIDE SEQUENCE</scope>
    <source>
        <strain evidence="1">P2</strain>
    </source>
</reference>